<reference evidence="1" key="2">
    <citation type="submission" date="2021-02" db="EMBL/GenBank/DDBJ databases">
        <authorList>
            <person name="Kimball J.A."/>
            <person name="Haas M.W."/>
            <person name="Macchietto M."/>
            <person name="Kono T."/>
            <person name="Duquette J."/>
            <person name="Shao M."/>
        </authorList>
    </citation>
    <scope>NUCLEOTIDE SEQUENCE</scope>
    <source>
        <tissue evidence="1">Fresh leaf tissue</tissue>
    </source>
</reference>
<keyword evidence="2" id="KW-1185">Reference proteome</keyword>
<evidence type="ECO:0000313" key="1">
    <source>
        <dbReference type="EMBL" id="KAG8080635.1"/>
    </source>
</evidence>
<organism evidence="1 2">
    <name type="scientific">Zizania palustris</name>
    <name type="common">Northern wild rice</name>
    <dbReference type="NCBI Taxonomy" id="103762"/>
    <lineage>
        <taxon>Eukaryota</taxon>
        <taxon>Viridiplantae</taxon>
        <taxon>Streptophyta</taxon>
        <taxon>Embryophyta</taxon>
        <taxon>Tracheophyta</taxon>
        <taxon>Spermatophyta</taxon>
        <taxon>Magnoliopsida</taxon>
        <taxon>Liliopsida</taxon>
        <taxon>Poales</taxon>
        <taxon>Poaceae</taxon>
        <taxon>BOP clade</taxon>
        <taxon>Oryzoideae</taxon>
        <taxon>Oryzeae</taxon>
        <taxon>Zizaniinae</taxon>
        <taxon>Zizania</taxon>
    </lineage>
</organism>
<reference evidence="1" key="1">
    <citation type="journal article" date="2021" name="bioRxiv">
        <title>Whole Genome Assembly and Annotation of Northern Wild Rice, Zizania palustris L., Supports a Whole Genome Duplication in the Zizania Genus.</title>
        <authorList>
            <person name="Haas M."/>
            <person name="Kono T."/>
            <person name="Macchietto M."/>
            <person name="Millas R."/>
            <person name="McGilp L."/>
            <person name="Shao M."/>
            <person name="Duquette J."/>
            <person name="Hirsch C.N."/>
            <person name="Kimball J."/>
        </authorList>
    </citation>
    <scope>NUCLEOTIDE SEQUENCE</scope>
    <source>
        <tissue evidence="1">Fresh leaf tissue</tissue>
    </source>
</reference>
<comment type="caution">
    <text evidence="1">The sequence shown here is derived from an EMBL/GenBank/DDBJ whole genome shotgun (WGS) entry which is preliminary data.</text>
</comment>
<evidence type="ECO:0000313" key="2">
    <source>
        <dbReference type="Proteomes" id="UP000729402"/>
    </source>
</evidence>
<dbReference type="AlphaFoldDB" id="A0A8J5TDG1"/>
<dbReference type="Proteomes" id="UP000729402">
    <property type="component" value="Unassembled WGS sequence"/>
</dbReference>
<accession>A0A8J5TDG1</accession>
<name>A0A8J5TDG1_ZIZPA</name>
<gene>
    <name evidence="1" type="ORF">GUJ93_ZPchr0007g3164</name>
</gene>
<sequence>MSLIPRSSTPRLTEPVANLVLRRPSSHTADSRTGLQGCRWLYVVPEEVPGPYPAHWLLYRTNRPAMVSSSVRSPPDAASSSCAANVINRSSMQSCLQGKKSCWACWIAGCAFLQELDVPYELCFPFTGNSNLIDLSPPLHHCLLLLFILADTKNKGGRKALTDISHLHPCLSV</sequence>
<dbReference type="EMBL" id="JAAALK010000282">
    <property type="protein sequence ID" value="KAG8080635.1"/>
    <property type="molecule type" value="Genomic_DNA"/>
</dbReference>
<proteinExistence type="predicted"/>
<protein>
    <submittedName>
        <fullName evidence="1">Uncharacterized protein</fullName>
    </submittedName>
</protein>